<reference evidence="3 4" key="1">
    <citation type="submission" date="2015-10" db="EMBL/GenBank/DDBJ databases">
        <authorList>
            <person name="Gilbert D.G."/>
        </authorList>
    </citation>
    <scope>NUCLEOTIDE SEQUENCE [LARGE SCALE GENOMIC DNA]</scope>
    <source>
        <strain evidence="3 4">NRRL B-16712</strain>
    </source>
</reference>
<feature type="domain" description="Lipid/polyisoprenoid-binding YceI-like" evidence="2">
    <location>
        <begin position="49"/>
        <end position="181"/>
    </location>
</feature>
<dbReference type="Pfam" id="PF04264">
    <property type="entry name" value="YceI"/>
    <property type="match status" value="1"/>
</dbReference>
<name>A0A101JB71_9ACTN</name>
<gene>
    <name evidence="3" type="ORF">ADL15_46225</name>
</gene>
<evidence type="ECO:0000259" key="2">
    <source>
        <dbReference type="Pfam" id="PF04264"/>
    </source>
</evidence>
<dbReference type="InterPro" id="IPR036761">
    <property type="entry name" value="TTHA0802/YceI-like_sf"/>
</dbReference>
<keyword evidence="4" id="KW-1185">Reference proteome</keyword>
<organism evidence="3 4">
    <name type="scientific">Actinoplanes awajinensis subsp. mycoplanecinus</name>
    <dbReference type="NCBI Taxonomy" id="135947"/>
    <lineage>
        <taxon>Bacteria</taxon>
        <taxon>Bacillati</taxon>
        <taxon>Actinomycetota</taxon>
        <taxon>Actinomycetes</taxon>
        <taxon>Micromonosporales</taxon>
        <taxon>Micromonosporaceae</taxon>
        <taxon>Actinoplanes</taxon>
    </lineage>
</organism>
<dbReference type="Proteomes" id="UP000053244">
    <property type="component" value="Unassembled WGS sequence"/>
</dbReference>
<dbReference type="SUPFAM" id="SSF101874">
    <property type="entry name" value="YceI-like"/>
    <property type="match status" value="1"/>
</dbReference>
<protein>
    <recommendedName>
        <fullName evidence="2">Lipid/polyisoprenoid-binding YceI-like domain-containing protein</fullName>
    </recommendedName>
</protein>
<comment type="similarity">
    <text evidence="1">Belongs to the UPF0312 family.</text>
</comment>
<dbReference type="AlphaFoldDB" id="A0A101JB71"/>
<accession>A0A101JB71</accession>
<dbReference type="EMBL" id="LLZH01000331">
    <property type="protein sequence ID" value="KUL23566.1"/>
    <property type="molecule type" value="Genomic_DNA"/>
</dbReference>
<proteinExistence type="inferred from homology"/>
<dbReference type="InterPro" id="IPR007372">
    <property type="entry name" value="Lipid/polyisoprenoid-bd_YceI"/>
</dbReference>
<sequence>MLVLLSGLALFAARPGPGTPPLALPPGGAAPDATALDGTWTVAGGSTGGFRVVQTVLGARSGIAGRTGEITGTATFVRDTLTVAHFSMDLRTLLVNGKTQPQFATSAGVTDAPVATFDLTGPVAATGLGTGTTVTAPVAGRLSLHGVTRPVVAQVSARRSADRLELAGAIPVVFTDWGIRAPRNYGPLGSLDAEGTAEWLLEMRHR</sequence>
<evidence type="ECO:0000313" key="3">
    <source>
        <dbReference type="EMBL" id="KUL23566.1"/>
    </source>
</evidence>
<dbReference type="Gene3D" id="2.40.128.110">
    <property type="entry name" value="Lipid/polyisoprenoid-binding, YceI-like"/>
    <property type="match status" value="1"/>
</dbReference>
<evidence type="ECO:0000256" key="1">
    <source>
        <dbReference type="ARBA" id="ARBA00008812"/>
    </source>
</evidence>
<evidence type="ECO:0000313" key="4">
    <source>
        <dbReference type="Proteomes" id="UP000053244"/>
    </source>
</evidence>
<comment type="caution">
    <text evidence="3">The sequence shown here is derived from an EMBL/GenBank/DDBJ whole genome shotgun (WGS) entry which is preliminary data.</text>
</comment>